<dbReference type="EMBL" id="GBXM01015879">
    <property type="protein sequence ID" value="JAH92698.1"/>
    <property type="molecule type" value="Transcribed_RNA"/>
</dbReference>
<reference evidence="1" key="1">
    <citation type="submission" date="2014-11" db="EMBL/GenBank/DDBJ databases">
        <authorList>
            <person name="Amaro Gonzalez C."/>
        </authorList>
    </citation>
    <scope>NUCLEOTIDE SEQUENCE</scope>
</reference>
<evidence type="ECO:0000313" key="1">
    <source>
        <dbReference type="EMBL" id="JAH92698.1"/>
    </source>
</evidence>
<dbReference type="AlphaFoldDB" id="A0A0E9WT80"/>
<reference evidence="1" key="2">
    <citation type="journal article" date="2015" name="Fish Shellfish Immunol.">
        <title>Early steps in the European eel (Anguilla anguilla)-Vibrio vulnificus interaction in the gills: Role of the RtxA13 toxin.</title>
        <authorList>
            <person name="Callol A."/>
            <person name="Pajuelo D."/>
            <person name="Ebbesson L."/>
            <person name="Teles M."/>
            <person name="MacKenzie S."/>
            <person name="Amaro C."/>
        </authorList>
    </citation>
    <scope>NUCLEOTIDE SEQUENCE</scope>
</reference>
<proteinExistence type="predicted"/>
<organism evidence="1">
    <name type="scientific">Anguilla anguilla</name>
    <name type="common">European freshwater eel</name>
    <name type="synonym">Muraena anguilla</name>
    <dbReference type="NCBI Taxonomy" id="7936"/>
    <lineage>
        <taxon>Eukaryota</taxon>
        <taxon>Metazoa</taxon>
        <taxon>Chordata</taxon>
        <taxon>Craniata</taxon>
        <taxon>Vertebrata</taxon>
        <taxon>Euteleostomi</taxon>
        <taxon>Actinopterygii</taxon>
        <taxon>Neopterygii</taxon>
        <taxon>Teleostei</taxon>
        <taxon>Anguilliformes</taxon>
        <taxon>Anguillidae</taxon>
        <taxon>Anguilla</taxon>
    </lineage>
</organism>
<accession>A0A0E9WT80</accession>
<protein>
    <submittedName>
        <fullName evidence="1">Uncharacterized protein</fullName>
    </submittedName>
</protein>
<name>A0A0E9WT80_ANGAN</name>
<sequence>MSVDVCRDSPLATQFWSVIDQRENERERARERERACLGDPLPPSPSPSFRQLAFLRKCFLNKENYINVNVYD</sequence>